<proteinExistence type="predicted"/>
<dbReference type="Proteomes" id="UP000240542">
    <property type="component" value="Unassembled WGS sequence"/>
</dbReference>
<feature type="transmembrane region" description="Helical" evidence="2">
    <location>
        <begin position="128"/>
        <end position="148"/>
    </location>
</feature>
<keyword evidence="2" id="KW-0472">Membrane</keyword>
<name>A0A2P8CNK2_9ACTN</name>
<keyword evidence="5" id="KW-1185">Reference proteome</keyword>
<sequence length="233" mass="22990">MSPGREYAAAAAATLAGAAALLAATNQTWATGAVEDPGPLEPAPVALTAAAVSPTAAALGWASLAALAAMFATKGIPRRAVGLLLAVFGGAAAADVWRGTRPGALAEAAAAQATADGRLTMAAGVSGWVWAALAGGLLLAAAGVLTLLRGGSWPGMGSRYDRPGTRSAARSDDPVDLWRALDSGADPTLAAGAESPAHPEQAPAGPAPARSARSGRPQDQPQDQSDADSKETR</sequence>
<evidence type="ECO:0000256" key="3">
    <source>
        <dbReference type="SAM" id="SignalP"/>
    </source>
</evidence>
<feature type="transmembrane region" description="Helical" evidence="2">
    <location>
        <begin position="80"/>
        <end position="97"/>
    </location>
</feature>
<dbReference type="Pfam" id="PF09534">
    <property type="entry name" value="Trp_oprn_chp"/>
    <property type="match status" value="1"/>
</dbReference>
<dbReference type="OrthoDB" id="3712369at2"/>
<evidence type="ECO:0000313" key="4">
    <source>
        <dbReference type="EMBL" id="PSK86555.1"/>
    </source>
</evidence>
<feature type="chain" id="PRO_5038509500" evidence="3">
    <location>
        <begin position="31"/>
        <end position="233"/>
    </location>
</feature>
<dbReference type="InterPro" id="IPR019051">
    <property type="entry name" value="Trp_biosyn_TM_oprn/chp"/>
</dbReference>
<dbReference type="EMBL" id="PYGA01000034">
    <property type="protein sequence ID" value="PSK86555.1"/>
    <property type="molecule type" value="Genomic_DNA"/>
</dbReference>
<evidence type="ECO:0000256" key="1">
    <source>
        <dbReference type="SAM" id="MobiDB-lite"/>
    </source>
</evidence>
<keyword evidence="2" id="KW-0812">Transmembrane</keyword>
<dbReference type="RefSeq" id="WP_106586712.1">
    <property type="nucleotide sequence ID" value="NZ_PYGA01000034.1"/>
</dbReference>
<keyword evidence="2" id="KW-1133">Transmembrane helix</keyword>
<comment type="caution">
    <text evidence="4">The sequence shown here is derived from an EMBL/GenBank/DDBJ whole genome shotgun (WGS) entry which is preliminary data.</text>
</comment>
<organism evidence="4 5">
    <name type="scientific">Murinocardiopsis flavida</name>
    <dbReference type="NCBI Taxonomy" id="645275"/>
    <lineage>
        <taxon>Bacteria</taxon>
        <taxon>Bacillati</taxon>
        <taxon>Actinomycetota</taxon>
        <taxon>Actinomycetes</taxon>
        <taxon>Streptosporangiales</taxon>
        <taxon>Nocardiopsidaceae</taxon>
        <taxon>Murinocardiopsis</taxon>
    </lineage>
</organism>
<evidence type="ECO:0000256" key="2">
    <source>
        <dbReference type="SAM" id="Phobius"/>
    </source>
</evidence>
<reference evidence="4 5" key="1">
    <citation type="submission" date="2018-03" db="EMBL/GenBank/DDBJ databases">
        <title>Genomic Encyclopedia of Archaeal and Bacterial Type Strains, Phase II (KMG-II): from individual species to whole genera.</title>
        <authorList>
            <person name="Goeker M."/>
        </authorList>
    </citation>
    <scope>NUCLEOTIDE SEQUENCE [LARGE SCALE GENOMIC DNA]</scope>
    <source>
        <strain evidence="4 5">DSM 45312</strain>
    </source>
</reference>
<gene>
    <name evidence="4" type="ORF">CLV63_13442</name>
</gene>
<feature type="transmembrane region" description="Helical" evidence="2">
    <location>
        <begin position="46"/>
        <end position="68"/>
    </location>
</feature>
<protein>
    <submittedName>
        <fullName evidence="4">Putative membrane protein (TIGR02234 family)</fullName>
    </submittedName>
</protein>
<accession>A0A2P8CNK2</accession>
<dbReference type="AlphaFoldDB" id="A0A2P8CNK2"/>
<keyword evidence="3" id="KW-0732">Signal</keyword>
<feature type="signal peptide" evidence="3">
    <location>
        <begin position="1"/>
        <end position="30"/>
    </location>
</feature>
<feature type="compositionally biased region" description="Low complexity" evidence="1">
    <location>
        <begin position="202"/>
        <end position="224"/>
    </location>
</feature>
<evidence type="ECO:0000313" key="5">
    <source>
        <dbReference type="Proteomes" id="UP000240542"/>
    </source>
</evidence>
<feature type="region of interest" description="Disordered" evidence="1">
    <location>
        <begin position="178"/>
        <end position="233"/>
    </location>
</feature>